<dbReference type="EMBL" id="CAKMMW010000026">
    <property type="protein sequence ID" value="CAH1226281.1"/>
    <property type="molecule type" value="Genomic_DNA"/>
</dbReference>
<sequence>MTIAQIQRQEIEILIHKVISGMKNLEATIQEDTLVSIITMDKWDWSQGVGLFSLYLYYKETQNCDVFTYLTDWFDSRIREGLPPKNVNTMCPLLTLSYLYEETRNPEYLRICEEWVSYAADEMPRTPEFGITHETIDNANEGELWDDTLYMTALFMGRMGILLAKDHYVQESIRQFLVHLKYLTDKKTGLFFHGWSFMEGHNFAEALWGRGNAWYTAGLVDYLDIVKIPLGVEVFLLSSLERQIQKLTELQRPSGMWTTLLNDPTSYEETSATAGFAYGILKAVRKGYISEVYKEVGLKALQAVMNKVDAKGAVHGVSYGTRMGRTLQFYREIPVCPMPYGQSMTLLMLVESLHHVE</sequence>
<comment type="caution">
    <text evidence="2">The sequence shown here is derived from an EMBL/GenBank/DDBJ whole genome shotgun (WGS) entry which is preliminary data.</text>
</comment>
<dbReference type="InterPro" id="IPR010905">
    <property type="entry name" value="Glyco_hydro_88"/>
</dbReference>
<organism evidence="2 3">
    <name type="scientific">Paenibacillus allorhizoplanae</name>
    <dbReference type="NCBI Taxonomy" id="2905648"/>
    <lineage>
        <taxon>Bacteria</taxon>
        <taxon>Bacillati</taxon>
        <taxon>Bacillota</taxon>
        <taxon>Bacilli</taxon>
        <taxon>Bacillales</taxon>
        <taxon>Paenibacillaceae</taxon>
        <taxon>Paenibacillus</taxon>
    </lineage>
</organism>
<dbReference type="Pfam" id="PF07470">
    <property type="entry name" value="Glyco_hydro_88"/>
    <property type="match status" value="1"/>
</dbReference>
<protein>
    <submittedName>
        <fullName evidence="2">Unsaturated rhamnogalacturonyl hydrolase YesR</fullName>
        <ecNumber evidence="2">3.2.1.172</ecNumber>
    </submittedName>
</protein>
<dbReference type="RefSeq" id="WP_236292051.1">
    <property type="nucleotide sequence ID" value="NZ_CAKMMW010000026.1"/>
</dbReference>
<dbReference type="SUPFAM" id="SSF48208">
    <property type="entry name" value="Six-hairpin glycosidases"/>
    <property type="match status" value="1"/>
</dbReference>
<dbReference type="PANTHER" id="PTHR33886:SF8">
    <property type="entry name" value="UNSATURATED RHAMNOGALACTURONAN HYDROLASE (EUROFUNG)"/>
    <property type="match status" value="1"/>
</dbReference>
<keyword evidence="3" id="KW-1185">Reference proteome</keyword>
<keyword evidence="1 2" id="KW-0378">Hydrolase</keyword>
<dbReference type="InterPro" id="IPR052043">
    <property type="entry name" value="PolySaccharide_Degr_Enz"/>
</dbReference>
<dbReference type="EC" id="3.2.1.172" evidence="2"/>
<evidence type="ECO:0000313" key="2">
    <source>
        <dbReference type="EMBL" id="CAH1226281.1"/>
    </source>
</evidence>
<evidence type="ECO:0000256" key="1">
    <source>
        <dbReference type="ARBA" id="ARBA00022801"/>
    </source>
</evidence>
<accession>A0ABM9CYH2</accession>
<dbReference type="InterPro" id="IPR012341">
    <property type="entry name" value="6hp_glycosidase-like_sf"/>
</dbReference>
<proteinExistence type="predicted"/>
<reference evidence="2" key="1">
    <citation type="submission" date="2022-01" db="EMBL/GenBank/DDBJ databases">
        <authorList>
            <person name="Criscuolo A."/>
        </authorList>
    </citation>
    <scope>NUCLEOTIDE SEQUENCE</scope>
    <source>
        <strain evidence="2">CIP111891</strain>
    </source>
</reference>
<dbReference type="PANTHER" id="PTHR33886">
    <property type="entry name" value="UNSATURATED RHAMNOGALACTURONAN HYDROLASE (EUROFUNG)"/>
    <property type="match status" value="1"/>
</dbReference>
<gene>
    <name evidence="2" type="primary">yesR_6</name>
    <name evidence="2" type="ORF">PAECIP111891_05923</name>
</gene>
<evidence type="ECO:0000313" key="3">
    <source>
        <dbReference type="Proteomes" id="UP000838821"/>
    </source>
</evidence>
<dbReference type="GO" id="GO:0102211">
    <property type="term" value="F:unsaturated rhamnogalacturonyl hydrolase activity"/>
    <property type="evidence" value="ECO:0007669"/>
    <property type="project" value="UniProtKB-EC"/>
</dbReference>
<dbReference type="InterPro" id="IPR008928">
    <property type="entry name" value="6-hairpin_glycosidase_sf"/>
</dbReference>
<dbReference type="Proteomes" id="UP000838821">
    <property type="component" value="Unassembled WGS sequence"/>
</dbReference>
<keyword evidence="2" id="KW-0326">Glycosidase</keyword>
<name>A0ABM9CYH2_9BACL</name>
<dbReference type="Gene3D" id="1.50.10.10">
    <property type="match status" value="1"/>
</dbReference>